<proteinExistence type="predicted"/>
<protein>
    <recommendedName>
        <fullName evidence="4">Gastric mucin-like protein</fullName>
    </recommendedName>
</protein>
<evidence type="ECO:0000256" key="1">
    <source>
        <dbReference type="SAM" id="MobiDB-lite"/>
    </source>
</evidence>
<feature type="compositionally biased region" description="Pro residues" evidence="1">
    <location>
        <begin position="858"/>
        <end position="871"/>
    </location>
</feature>
<feature type="compositionally biased region" description="Pro residues" evidence="1">
    <location>
        <begin position="303"/>
        <end position="312"/>
    </location>
</feature>
<name>A0AA40JZN9_9PEZI</name>
<feature type="region of interest" description="Disordered" evidence="1">
    <location>
        <begin position="851"/>
        <end position="888"/>
    </location>
</feature>
<evidence type="ECO:0000313" key="3">
    <source>
        <dbReference type="Proteomes" id="UP001172155"/>
    </source>
</evidence>
<feature type="compositionally biased region" description="Acidic residues" evidence="1">
    <location>
        <begin position="977"/>
        <end position="1006"/>
    </location>
</feature>
<feature type="region of interest" description="Disordered" evidence="1">
    <location>
        <begin position="147"/>
        <end position="181"/>
    </location>
</feature>
<reference evidence="2" key="1">
    <citation type="submission" date="2023-06" db="EMBL/GenBank/DDBJ databases">
        <title>Genome-scale phylogeny and comparative genomics of the fungal order Sordariales.</title>
        <authorList>
            <consortium name="Lawrence Berkeley National Laboratory"/>
            <person name="Hensen N."/>
            <person name="Bonometti L."/>
            <person name="Westerberg I."/>
            <person name="Brannstrom I.O."/>
            <person name="Guillou S."/>
            <person name="Cros-Aarteil S."/>
            <person name="Calhoun S."/>
            <person name="Haridas S."/>
            <person name="Kuo A."/>
            <person name="Mondo S."/>
            <person name="Pangilinan J."/>
            <person name="Riley R."/>
            <person name="LaButti K."/>
            <person name="Andreopoulos B."/>
            <person name="Lipzen A."/>
            <person name="Chen C."/>
            <person name="Yanf M."/>
            <person name="Daum C."/>
            <person name="Ng V."/>
            <person name="Clum A."/>
            <person name="Steindorff A."/>
            <person name="Ohm R."/>
            <person name="Martin F."/>
            <person name="Silar P."/>
            <person name="Natvig D."/>
            <person name="Lalanne C."/>
            <person name="Gautier V."/>
            <person name="Ament-velasquez S.L."/>
            <person name="Kruys A."/>
            <person name="Hutchinson M.I."/>
            <person name="Powell A.J."/>
            <person name="Barry K."/>
            <person name="Miller A.N."/>
            <person name="Grigoriev I.V."/>
            <person name="Debuchy R."/>
            <person name="Gladieux P."/>
            <person name="Thoren M.H."/>
            <person name="Johannesson H."/>
        </authorList>
    </citation>
    <scope>NUCLEOTIDE SEQUENCE</scope>
    <source>
        <strain evidence="2">SMH3187-1</strain>
    </source>
</reference>
<feature type="compositionally biased region" description="Low complexity" evidence="1">
    <location>
        <begin position="960"/>
        <end position="975"/>
    </location>
</feature>
<dbReference type="Proteomes" id="UP001172155">
    <property type="component" value="Unassembled WGS sequence"/>
</dbReference>
<comment type="caution">
    <text evidence="2">The sequence shown here is derived from an EMBL/GenBank/DDBJ whole genome shotgun (WGS) entry which is preliminary data.</text>
</comment>
<dbReference type="EMBL" id="JAUKUD010000006">
    <property type="protein sequence ID" value="KAK0740865.1"/>
    <property type="molecule type" value="Genomic_DNA"/>
</dbReference>
<feature type="region of interest" description="Disordered" evidence="1">
    <location>
        <begin position="934"/>
        <end position="1040"/>
    </location>
</feature>
<gene>
    <name evidence="2" type="ORF">B0T18DRAFT_393605</name>
</gene>
<evidence type="ECO:0000313" key="2">
    <source>
        <dbReference type="EMBL" id="KAK0740865.1"/>
    </source>
</evidence>
<feature type="compositionally biased region" description="Low complexity" evidence="1">
    <location>
        <begin position="934"/>
        <end position="944"/>
    </location>
</feature>
<accession>A0AA40JZN9</accession>
<dbReference type="AlphaFoldDB" id="A0AA40JZN9"/>
<feature type="compositionally biased region" description="Basic and acidic residues" evidence="1">
    <location>
        <begin position="160"/>
        <end position="172"/>
    </location>
</feature>
<sequence length="1040" mass="111889">MAQSPVLPACRGKIVALEGPSDLVTTQLRLLPTSSQILILPGIQRYLPDGDEEPPASTKEFIYKVHMASRARHTAAVNFLQEAAHDKKRVVFMDGGTVGARVLCVSAIACNQTAGDIGKADEIYEKLTSDGIAGLLDDRRASDMGLGVGGSHVKSPSLKSKADTASSKRESVMSEGSTSEDPIVRAMRAADALDRRTESLQAPNNEIDLSACWFNNTKTWSGNRPRSPSMTFGGPVAGSMSPCALGNGGDPRSLLSSVKDLLSFRMDSATVCSRPLETRIPSSTLSWVDEACEVTNSPLTQHPVPPVEPPATRPNRCESTESDGFNFALESPPTALQPPARRRPPRLNIVIDAEQKKRLPAIAPPTEFAPSNPSSYLSLLALNETAATPPLSACRQPSRKGSAYPESYVDKATDTASLGNDNSALVYSMPSLPVEEVLPLLEDLVIYLAGEAHNEVFEHIFQGFRNGAIKRNATTSDGSGPAPVSPARTTNHFADPAAVSSPSDTISSRDTIGQLPFQGGGECSFLYDISRESRLPTPPYELYKPPTPKPGLDQRFQTLGVRRQTEVSTQNTLRLILSSYIPSEVWTQQPSRALNPLGKGTLWKPVLWGNKPAGNWQPCRELDMIMAIGSERSVRKSYTSAVISQIEKLGCKGDVSRSGRLDLRHLIANAMQAFTCQPLTKQVGDNPFTDSSSLAKLVIPHLEAYLASHPEIRFLVLEFTPDHLSTVLAIRRIVGTSTLKIAAIIGSDNPSSFAPSSTPFTSDPEIYALAEIRSVGDLDTSSNLVSPKASYIPAHRVNYVLPSSATHSETAAFIAAIRSTLCATSSFYTADPTPQTNPLNAKATFLLSTASTSLDTPPASPPSTTSPPNPPRSARSVSSPSTPLDAARASVSTFDKAVGRGALLASPTSVSSASHYQADDNASASRPYFSAVSVQTSSSSGSQSSRRRAVLGKTPRQQRRGWVSGSWGVKVVRGSLLEEDEGEEEEGGGEEDNIEEEDEDEDYDDVDERRLMPMYMARRRREREREKGGSEKAMKLLGLA</sequence>
<feature type="compositionally biased region" description="Basic and acidic residues" evidence="1">
    <location>
        <begin position="1023"/>
        <end position="1034"/>
    </location>
</feature>
<feature type="region of interest" description="Disordered" evidence="1">
    <location>
        <begin position="298"/>
        <end position="321"/>
    </location>
</feature>
<keyword evidence="3" id="KW-1185">Reference proteome</keyword>
<feature type="compositionally biased region" description="Low complexity" evidence="1">
    <location>
        <begin position="872"/>
        <end position="884"/>
    </location>
</feature>
<organism evidence="2 3">
    <name type="scientific">Schizothecium vesticola</name>
    <dbReference type="NCBI Taxonomy" id="314040"/>
    <lineage>
        <taxon>Eukaryota</taxon>
        <taxon>Fungi</taxon>
        <taxon>Dikarya</taxon>
        <taxon>Ascomycota</taxon>
        <taxon>Pezizomycotina</taxon>
        <taxon>Sordariomycetes</taxon>
        <taxon>Sordariomycetidae</taxon>
        <taxon>Sordariales</taxon>
        <taxon>Schizotheciaceae</taxon>
        <taxon>Schizothecium</taxon>
    </lineage>
</organism>
<feature type="region of interest" description="Disordered" evidence="1">
    <location>
        <begin position="472"/>
        <end position="515"/>
    </location>
</feature>
<evidence type="ECO:0008006" key="4">
    <source>
        <dbReference type="Google" id="ProtNLM"/>
    </source>
</evidence>
<feature type="compositionally biased region" description="Polar residues" evidence="1">
    <location>
        <begin position="500"/>
        <end position="511"/>
    </location>
</feature>